<dbReference type="PANTHER" id="PTHR31213">
    <property type="entry name" value="OS08G0374000 PROTEIN-RELATED"/>
    <property type="match status" value="1"/>
</dbReference>
<dbReference type="InterPro" id="IPR023393">
    <property type="entry name" value="START-like_dom_sf"/>
</dbReference>
<dbReference type="InterPro" id="IPR050279">
    <property type="entry name" value="Plant_def-hormone_signal"/>
</dbReference>
<dbReference type="GO" id="GO:0005737">
    <property type="term" value="C:cytoplasm"/>
    <property type="evidence" value="ECO:0000318"/>
    <property type="project" value="GO_Central"/>
</dbReference>
<dbReference type="PANTHER" id="PTHR31213:SF208">
    <property type="entry name" value="START-LIKE DOMAIN, BET V I TYPE ALLERGEN-RELATED"/>
    <property type="match status" value="1"/>
</dbReference>
<dbReference type="GO" id="GO:0006952">
    <property type="term" value="P:defense response"/>
    <property type="evidence" value="ECO:0007669"/>
    <property type="project" value="InterPro"/>
</dbReference>
<keyword evidence="4" id="KW-1185">Reference proteome</keyword>
<feature type="domain" description="Bet v I/Major latex protein" evidence="2">
    <location>
        <begin position="5"/>
        <end position="151"/>
    </location>
</feature>
<protein>
    <recommendedName>
        <fullName evidence="2">Bet v I/Major latex protein domain-containing protein</fullName>
    </recommendedName>
</protein>
<reference evidence="3 4" key="1">
    <citation type="journal article" date="2017" name="Nat. Commun.">
        <title>Genome assembly with in vitro proximity ligation data and whole-genome triplication in lettuce.</title>
        <authorList>
            <person name="Reyes-Chin-Wo S."/>
            <person name="Wang Z."/>
            <person name="Yang X."/>
            <person name="Kozik A."/>
            <person name="Arikit S."/>
            <person name="Song C."/>
            <person name="Xia L."/>
            <person name="Froenicke L."/>
            <person name="Lavelle D.O."/>
            <person name="Truco M.J."/>
            <person name="Xia R."/>
            <person name="Zhu S."/>
            <person name="Xu C."/>
            <person name="Xu H."/>
            <person name="Xu X."/>
            <person name="Cox K."/>
            <person name="Korf I."/>
            <person name="Meyers B.C."/>
            <person name="Michelmore R.W."/>
        </authorList>
    </citation>
    <scope>NUCLEOTIDE SEQUENCE [LARGE SCALE GENOMIC DNA]</scope>
    <source>
        <strain evidence="4">cv. Salinas</strain>
        <tissue evidence="3">Seedlings</tissue>
    </source>
</reference>
<name>A0A9R1V3B2_LACSA</name>
<dbReference type="OrthoDB" id="1858506at2759"/>
<dbReference type="FunFam" id="3.30.530.20:FF:000007">
    <property type="entry name" value="Major pollen allergen Bet v 1-A"/>
    <property type="match status" value="1"/>
</dbReference>
<evidence type="ECO:0000256" key="1">
    <source>
        <dbReference type="ARBA" id="ARBA00009744"/>
    </source>
</evidence>
<dbReference type="GO" id="GO:0038023">
    <property type="term" value="F:signaling receptor activity"/>
    <property type="evidence" value="ECO:0000318"/>
    <property type="project" value="GO_Central"/>
</dbReference>
<dbReference type="CDD" id="cd07816">
    <property type="entry name" value="Bet_v1-like"/>
    <property type="match status" value="1"/>
</dbReference>
<dbReference type="PRINTS" id="PR00634">
    <property type="entry name" value="BETALLERGEN"/>
</dbReference>
<dbReference type="InterPro" id="IPR000916">
    <property type="entry name" value="Bet_v_I/MLP"/>
</dbReference>
<dbReference type="Gramene" id="rna-gnl|WGS:NBSK|LSAT_7X63300_mrna">
    <property type="protein sequence ID" value="cds-PLY91985.1"/>
    <property type="gene ID" value="gene-LSAT_7X63300"/>
</dbReference>
<dbReference type="GO" id="GO:0004864">
    <property type="term" value="F:protein phosphatase inhibitor activity"/>
    <property type="evidence" value="ECO:0000318"/>
    <property type="project" value="GO_Central"/>
</dbReference>
<organism evidence="3 4">
    <name type="scientific">Lactuca sativa</name>
    <name type="common">Garden lettuce</name>
    <dbReference type="NCBI Taxonomy" id="4236"/>
    <lineage>
        <taxon>Eukaryota</taxon>
        <taxon>Viridiplantae</taxon>
        <taxon>Streptophyta</taxon>
        <taxon>Embryophyta</taxon>
        <taxon>Tracheophyta</taxon>
        <taxon>Spermatophyta</taxon>
        <taxon>Magnoliopsida</taxon>
        <taxon>eudicotyledons</taxon>
        <taxon>Gunneridae</taxon>
        <taxon>Pentapetalae</taxon>
        <taxon>asterids</taxon>
        <taxon>campanulids</taxon>
        <taxon>Asterales</taxon>
        <taxon>Asteraceae</taxon>
        <taxon>Cichorioideae</taxon>
        <taxon>Cichorieae</taxon>
        <taxon>Lactucinae</taxon>
        <taxon>Lactuca</taxon>
    </lineage>
</organism>
<comment type="caution">
    <text evidence="3">The sequence shown here is derived from an EMBL/GenBank/DDBJ whole genome shotgun (WGS) entry which is preliminary data.</text>
</comment>
<comment type="similarity">
    <text evidence="1">Belongs to the BetVI family.</text>
</comment>
<accession>A0A9R1V3B2</accession>
<dbReference type="Gene3D" id="3.30.530.20">
    <property type="match status" value="1"/>
</dbReference>
<dbReference type="Proteomes" id="UP000235145">
    <property type="component" value="Unassembled WGS sequence"/>
</dbReference>
<dbReference type="GO" id="GO:0009738">
    <property type="term" value="P:abscisic acid-activated signaling pathway"/>
    <property type="evidence" value="ECO:0000318"/>
    <property type="project" value="GO_Central"/>
</dbReference>
<gene>
    <name evidence="3" type="ORF">LSAT_V11C700367170</name>
</gene>
<evidence type="ECO:0000313" key="4">
    <source>
        <dbReference type="Proteomes" id="UP000235145"/>
    </source>
</evidence>
<sequence length="158" mass="17176">MDFFTTEIEVTSSLSATKLFKVYADFDTLAPKVDPQTFKAISIIEGDGGVGSIKSIIFGDGVPFTNSKQRFDAIDVTNLSVSYTIFGGDALLDNVDSATHHVKFVPSADGGSVYKHTALFNCKPNTQLGEDILNFTKEAFKNTFKAMEAYAIAHPEAY</sequence>
<evidence type="ECO:0000259" key="2">
    <source>
        <dbReference type="Pfam" id="PF00407"/>
    </source>
</evidence>
<proteinExistence type="inferred from homology"/>
<dbReference type="SUPFAM" id="SSF55961">
    <property type="entry name" value="Bet v1-like"/>
    <property type="match status" value="1"/>
</dbReference>
<dbReference type="InterPro" id="IPR024949">
    <property type="entry name" value="Bet_v_I_allergen"/>
</dbReference>
<dbReference type="GO" id="GO:0010427">
    <property type="term" value="F:abscisic acid binding"/>
    <property type="evidence" value="ECO:0000318"/>
    <property type="project" value="GO_Central"/>
</dbReference>
<evidence type="ECO:0000313" key="3">
    <source>
        <dbReference type="EMBL" id="KAJ0197513.1"/>
    </source>
</evidence>
<dbReference type="GO" id="GO:0005634">
    <property type="term" value="C:nucleus"/>
    <property type="evidence" value="ECO:0000318"/>
    <property type="project" value="GO_Central"/>
</dbReference>
<dbReference type="EMBL" id="NBSK02000007">
    <property type="protein sequence ID" value="KAJ0197513.1"/>
    <property type="molecule type" value="Genomic_DNA"/>
</dbReference>
<dbReference type="AlphaFoldDB" id="A0A9R1V3B2"/>
<dbReference type="Pfam" id="PF00407">
    <property type="entry name" value="Bet_v_1"/>
    <property type="match status" value="1"/>
</dbReference>